<keyword evidence="1" id="KW-1133">Transmembrane helix</keyword>
<reference evidence="2 3" key="1">
    <citation type="submission" date="2022-05" db="EMBL/GenBank/DDBJ databases">
        <title>Genome Sequencing of Bee-Associated Microbes.</title>
        <authorList>
            <person name="Dunlap C."/>
        </authorList>
    </citation>
    <scope>NUCLEOTIDE SEQUENCE [LARGE SCALE GENOMIC DNA]</scope>
    <source>
        <strain evidence="2 3">NRRL B-14421</strain>
    </source>
</reference>
<proteinExistence type="predicted"/>
<accession>A0ABT4GBA3</accession>
<dbReference type="EMBL" id="JAMDMX010000034">
    <property type="protein sequence ID" value="MCY9693467.1"/>
    <property type="molecule type" value="Genomic_DNA"/>
</dbReference>
<feature type="transmembrane region" description="Helical" evidence="1">
    <location>
        <begin position="45"/>
        <end position="72"/>
    </location>
</feature>
<dbReference type="RefSeq" id="WP_268615045.1">
    <property type="nucleotide sequence ID" value="NZ_JAMDMX010000034.1"/>
</dbReference>
<keyword evidence="1" id="KW-0472">Membrane</keyword>
<gene>
    <name evidence="2" type="ORF">M5X19_11255</name>
</gene>
<evidence type="ECO:0000313" key="3">
    <source>
        <dbReference type="Proteomes" id="UP001527099"/>
    </source>
</evidence>
<dbReference type="Proteomes" id="UP001527099">
    <property type="component" value="Unassembled WGS sequence"/>
</dbReference>
<organism evidence="2 3">
    <name type="scientific">Paenibacillus alginolyticus</name>
    <dbReference type="NCBI Taxonomy" id="59839"/>
    <lineage>
        <taxon>Bacteria</taxon>
        <taxon>Bacillati</taxon>
        <taxon>Bacillota</taxon>
        <taxon>Bacilli</taxon>
        <taxon>Bacillales</taxon>
        <taxon>Paenibacillaceae</taxon>
        <taxon>Paenibacillus</taxon>
    </lineage>
</organism>
<dbReference type="InterPro" id="IPR002528">
    <property type="entry name" value="MATE_fam"/>
</dbReference>
<name>A0ABT4GBA3_9BACL</name>
<evidence type="ECO:0000256" key="1">
    <source>
        <dbReference type="SAM" id="Phobius"/>
    </source>
</evidence>
<comment type="caution">
    <text evidence="2">The sequence shown here is derived from an EMBL/GenBank/DDBJ whole genome shotgun (WGS) entry which is preliminary data.</text>
</comment>
<sequence length="81" mass="8879">MSAGLEEFSESASIDPQDHKAVRRLIFKLAGPSLMEMLLMNMTQMVMMILVGHLGAIAVATVGLTSQSYLLLTVKHLKFNT</sequence>
<protein>
    <submittedName>
        <fullName evidence="2">MATE family efflux transporter</fullName>
    </submittedName>
</protein>
<evidence type="ECO:0000313" key="2">
    <source>
        <dbReference type="EMBL" id="MCY9693467.1"/>
    </source>
</evidence>
<keyword evidence="3" id="KW-1185">Reference proteome</keyword>
<keyword evidence="1" id="KW-0812">Transmembrane</keyword>
<dbReference type="Pfam" id="PF01554">
    <property type="entry name" value="MatE"/>
    <property type="match status" value="1"/>
</dbReference>